<comment type="caution">
    <text evidence="1">The sequence shown here is derived from an EMBL/GenBank/DDBJ whole genome shotgun (WGS) entry which is preliminary data.</text>
</comment>
<evidence type="ECO:0000313" key="2">
    <source>
        <dbReference type="Proteomes" id="UP000587524"/>
    </source>
</evidence>
<name>A0ABR6CG86_9HYPH</name>
<gene>
    <name evidence="1" type="ORF">HNQ97_005954</name>
</gene>
<proteinExistence type="predicted"/>
<protein>
    <submittedName>
        <fullName evidence="1">Uncharacterized protein</fullName>
    </submittedName>
</protein>
<accession>A0ABR6CG86</accession>
<dbReference type="RefSeq" id="WP_182575884.1">
    <property type="nucleotide sequence ID" value="NZ_JACJHZ010000043.1"/>
</dbReference>
<evidence type="ECO:0000313" key="1">
    <source>
        <dbReference type="EMBL" id="MBA9023921.1"/>
    </source>
</evidence>
<dbReference type="EMBL" id="JACJHZ010000043">
    <property type="protein sequence ID" value="MBA9023921.1"/>
    <property type="molecule type" value="Genomic_DNA"/>
</dbReference>
<organism evidence="1 2">
    <name type="scientific">Aminobacter ciceronei</name>
    <dbReference type="NCBI Taxonomy" id="150723"/>
    <lineage>
        <taxon>Bacteria</taxon>
        <taxon>Pseudomonadati</taxon>
        <taxon>Pseudomonadota</taxon>
        <taxon>Alphaproteobacteria</taxon>
        <taxon>Hyphomicrobiales</taxon>
        <taxon>Phyllobacteriaceae</taxon>
        <taxon>Aminobacter</taxon>
    </lineage>
</organism>
<sequence length="145" mass="15748">MTQVSKLAGHRFAQADYAIGRYAATVPAETTLADVTHPEFFANHLSVFRRGMTIDIISDDFALDCSLRVLAVTKTSATVRVIRLFDEATAPAVTAVELSAPEVSFGGPHHKWRFLHGGNVIQTGFDTKEAAEKAAEKYIELAKGV</sequence>
<keyword evidence="2" id="KW-1185">Reference proteome</keyword>
<reference evidence="1 2" key="1">
    <citation type="submission" date="2020-08" db="EMBL/GenBank/DDBJ databases">
        <title>Genomic Encyclopedia of Type Strains, Phase IV (KMG-IV): sequencing the most valuable type-strain genomes for metagenomic binning, comparative biology and taxonomic classification.</title>
        <authorList>
            <person name="Goeker M."/>
        </authorList>
    </citation>
    <scope>NUCLEOTIDE SEQUENCE [LARGE SCALE GENOMIC DNA]</scope>
    <source>
        <strain evidence="1 2">DSM 17455</strain>
    </source>
</reference>
<dbReference type="Proteomes" id="UP000587524">
    <property type="component" value="Unassembled WGS sequence"/>
</dbReference>